<dbReference type="AlphaFoldDB" id="A0A235BPV1"/>
<protein>
    <recommendedName>
        <fullName evidence="4">Exo-alpha-sialidase</fullName>
    </recommendedName>
</protein>
<organism evidence="2 3">
    <name type="scientific">candidate division WOR-3 bacterium JGI_Cruoil_03_44_89</name>
    <dbReference type="NCBI Taxonomy" id="1973748"/>
    <lineage>
        <taxon>Bacteria</taxon>
        <taxon>Bacteria division WOR-3</taxon>
    </lineage>
</organism>
<evidence type="ECO:0008006" key="4">
    <source>
        <dbReference type="Google" id="ProtNLM"/>
    </source>
</evidence>
<proteinExistence type="predicted"/>
<keyword evidence="1" id="KW-0732">Signal</keyword>
<dbReference type="InterPro" id="IPR023296">
    <property type="entry name" value="Glyco_hydro_beta-prop_sf"/>
</dbReference>
<evidence type="ECO:0000313" key="2">
    <source>
        <dbReference type="EMBL" id="OYD14523.1"/>
    </source>
</evidence>
<evidence type="ECO:0000256" key="1">
    <source>
        <dbReference type="SAM" id="SignalP"/>
    </source>
</evidence>
<feature type="chain" id="PRO_5011969060" description="Exo-alpha-sialidase" evidence="1">
    <location>
        <begin position="28"/>
        <end position="384"/>
    </location>
</feature>
<name>A0A235BPV1_UNCW3</name>
<dbReference type="SUPFAM" id="SSF89372">
    <property type="entry name" value="Fucose-specific lectin"/>
    <property type="match status" value="1"/>
</dbReference>
<dbReference type="Proteomes" id="UP000215215">
    <property type="component" value="Unassembled WGS sequence"/>
</dbReference>
<feature type="signal peptide" evidence="1">
    <location>
        <begin position="1"/>
        <end position="27"/>
    </location>
</feature>
<accession>A0A235BPV1</accession>
<dbReference type="PROSITE" id="PS51257">
    <property type="entry name" value="PROKAR_LIPOPROTEIN"/>
    <property type="match status" value="1"/>
</dbReference>
<evidence type="ECO:0000313" key="3">
    <source>
        <dbReference type="Proteomes" id="UP000215215"/>
    </source>
</evidence>
<comment type="caution">
    <text evidence="2">The sequence shown here is derived from an EMBL/GenBank/DDBJ whole genome shotgun (WGS) entry which is preliminary data.</text>
</comment>
<gene>
    <name evidence="2" type="ORF">CH333_07810</name>
</gene>
<dbReference type="EMBL" id="NOZQ01000178">
    <property type="protein sequence ID" value="OYD14523.1"/>
    <property type="molecule type" value="Genomic_DNA"/>
</dbReference>
<sequence>MGIKVIKSVKLLISFVLVFLVSCSCDKSPTDGGNNHYDPRNVSRNEGKSLVPSLTVDDIGNVHLVWADSTPGNYEILYSMKGLGGDWSEPMNISNTPTTLKGPKVAIDPSGNLHIVWVEELSINPYIRDILYSMKLPGDSCSTAINISNTSPYQGADLPDIGVDASGNVHVVWWELTAMYRMKNAGGTWNPVESTPLYGRNLAMVVSANGDVHLVSEGGSYSDIYYTMKPSEGSWTEPVKICETPFYSWTPDIAIEDEGSLYVVWAEEQKGMLYFSEKSDSGTWMEADSIVKTKDTQLPWACQLIAENQGILHLLWSERTEGGDVYYITRSGDGIWSGMANVSETSGNSLCLSISLDASGSLHIAWQDETPGKWDIFYTMIQTR</sequence>
<dbReference type="Gene3D" id="2.115.10.20">
    <property type="entry name" value="Glycosyl hydrolase domain, family 43"/>
    <property type="match status" value="1"/>
</dbReference>
<reference evidence="2 3" key="1">
    <citation type="submission" date="2017-07" db="EMBL/GenBank/DDBJ databases">
        <title>Recovery of genomes from metagenomes via a dereplication, aggregation, and scoring strategy.</title>
        <authorList>
            <person name="Sieber C.M."/>
            <person name="Probst A.J."/>
            <person name="Sharrar A."/>
            <person name="Thomas B.C."/>
            <person name="Hess M."/>
            <person name="Tringe S.G."/>
            <person name="Banfield J.F."/>
        </authorList>
    </citation>
    <scope>NUCLEOTIDE SEQUENCE [LARGE SCALE GENOMIC DNA]</scope>
    <source>
        <strain evidence="2">JGI_Cruoil_03_44_89</strain>
    </source>
</reference>